<organism evidence="1">
    <name type="scientific">hydrothermal vent metagenome</name>
    <dbReference type="NCBI Taxonomy" id="652676"/>
    <lineage>
        <taxon>unclassified sequences</taxon>
        <taxon>metagenomes</taxon>
        <taxon>ecological metagenomes</taxon>
    </lineage>
</organism>
<dbReference type="EMBL" id="FPHH01000126">
    <property type="protein sequence ID" value="SFV69728.1"/>
    <property type="molecule type" value="Genomic_DNA"/>
</dbReference>
<name>A0A1W1CV24_9ZZZZ</name>
<reference evidence="1" key="1">
    <citation type="submission" date="2016-10" db="EMBL/GenBank/DDBJ databases">
        <authorList>
            <person name="de Groot N.N."/>
        </authorList>
    </citation>
    <scope>NUCLEOTIDE SEQUENCE</scope>
</reference>
<dbReference type="InterPro" id="IPR036322">
    <property type="entry name" value="WD40_repeat_dom_sf"/>
</dbReference>
<accession>A0A1W1CV24</accession>
<sequence>MHLIHRGNYSIIKKLHPSSVTIATLCLTDTNRLIIIDIDGEIFNYDLEGLEKPQSLLIHLKQTKQLLQIPKSNFLLIHANQNFITLFDLKNYKILRHKYLTFPTNISYMEISRDGNLLIMLQNREILHITLQNEQKLHSLILHNMIEEAYDLVANNPQLLESKEYERLEKIYKKEYINALHALQCDDRKKAQKVLENFSKIASKKEDIQLLFRAYSYYERLQTLFLQKSYAPAYALCEKYPPLQYTKEYKSMEREYKKIYANAQKEILLDNTTKAKELLFPYFTVLSKKESIELILKKNRDFLSFLKALKEGKAQEINKLLAEHQNFAQLPLYKAFIEKIDKEIQETNSKLNRGAIEEALKIIEEIKERGVQKEKIHFLEKKAKAIEALIQNYKKSQFKRCYEILDAYPEIFLELNLAKMLEKHWNKLMKKCEKYALYGNIQGIKITLKEFLTLKSRAKRVGDILRVTFIVTIDDFISKKKFKSAENFIYSYIDIFGHDTNLQRVMHKYEKKSSKKLALMQRKRVERDAWLHNKLIVN</sequence>
<evidence type="ECO:0000313" key="1">
    <source>
        <dbReference type="EMBL" id="SFV69728.1"/>
    </source>
</evidence>
<protein>
    <submittedName>
        <fullName evidence="1">WD-40 repeat</fullName>
    </submittedName>
</protein>
<dbReference type="AlphaFoldDB" id="A0A1W1CV24"/>
<dbReference type="SUPFAM" id="SSF50978">
    <property type="entry name" value="WD40 repeat-like"/>
    <property type="match status" value="1"/>
</dbReference>
<proteinExistence type="predicted"/>
<gene>
    <name evidence="1" type="ORF">MNB_SM-5-270</name>
</gene>